<sequence length="122" mass="13984">MVLHRSNAYLHTRIVGHFDMDLANVLIGTLEDWMGSQRGVVAFHDCVKLENYDVEARERITTWSRTRVDRFDGVHLLVEGRIIGWALRLVSVAIGGKLTTHYDRAAFEGVIARRRNVARPDR</sequence>
<gene>
    <name evidence="1" type="ORF">AKJ09_09296</name>
</gene>
<dbReference type="AlphaFoldDB" id="A0A0K1QA73"/>
<name>A0A0K1QA73_9BACT</name>
<evidence type="ECO:0000313" key="1">
    <source>
        <dbReference type="EMBL" id="AKV02633.1"/>
    </source>
</evidence>
<dbReference type="EMBL" id="CP012333">
    <property type="protein sequence ID" value="AKV02633.1"/>
    <property type="molecule type" value="Genomic_DNA"/>
</dbReference>
<organism evidence="1 2">
    <name type="scientific">Labilithrix luteola</name>
    <dbReference type="NCBI Taxonomy" id="1391654"/>
    <lineage>
        <taxon>Bacteria</taxon>
        <taxon>Pseudomonadati</taxon>
        <taxon>Myxococcota</taxon>
        <taxon>Polyangia</taxon>
        <taxon>Polyangiales</taxon>
        <taxon>Labilitrichaceae</taxon>
        <taxon>Labilithrix</taxon>
    </lineage>
</organism>
<accession>A0A0K1QA73</accession>
<keyword evidence="2" id="KW-1185">Reference proteome</keyword>
<proteinExistence type="predicted"/>
<protein>
    <submittedName>
        <fullName evidence="1">Uncharacterized protein</fullName>
    </submittedName>
</protein>
<dbReference type="Proteomes" id="UP000064967">
    <property type="component" value="Chromosome"/>
</dbReference>
<reference evidence="1 2" key="1">
    <citation type="submission" date="2015-08" db="EMBL/GenBank/DDBJ databases">
        <authorList>
            <person name="Babu N.S."/>
            <person name="Beckwith C.J."/>
            <person name="Beseler K.G."/>
            <person name="Brison A."/>
            <person name="Carone J.V."/>
            <person name="Caskin T.P."/>
            <person name="Diamond M."/>
            <person name="Durham M.E."/>
            <person name="Foxe J.M."/>
            <person name="Go M."/>
            <person name="Henderson B.A."/>
            <person name="Jones I.B."/>
            <person name="McGettigan J.A."/>
            <person name="Micheletti S.J."/>
            <person name="Nasrallah M.E."/>
            <person name="Ortiz D."/>
            <person name="Piller C.R."/>
            <person name="Privatt S.R."/>
            <person name="Schneider S.L."/>
            <person name="Sharp S."/>
            <person name="Smith T.C."/>
            <person name="Stanton J.D."/>
            <person name="Ullery H.E."/>
            <person name="Wilson R.J."/>
            <person name="Serrano M.G."/>
            <person name="Buck G."/>
            <person name="Lee V."/>
            <person name="Wang Y."/>
            <person name="Carvalho R."/>
            <person name="Voegtly L."/>
            <person name="Shi R."/>
            <person name="Duckworth R."/>
            <person name="Johnson A."/>
            <person name="Loviza R."/>
            <person name="Walstead R."/>
            <person name="Shah Z."/>
            <person name="Kiflezghi M."/>
            <person name="Wade K."/>
            <person name="Ball S.L."/>
            <person name="Bradley K.W."/>
            <person name="Asai D.J."/>
            <person name="Bowman C.A."/>
            <person name="Russell D.A."/>
            <person name="Pope W.H."/>
            <person name="Jacobs-Sera D."/>
            <person name="Hendrix R.W."/>
            <person name="Hatfull G.F."/>
        </authorList>
    </citation>
    <scope>NUCLEOTIDE SEQUENCE [LARGE SCALE GENOMIC DNA]</scope>
    <source>
        <strain evidence="1 2">DSM 27648</strain>
    </source>
</reference>
<dbReference type="KEGG" id="llu:AKJ09_09296"/>
<evidence type="ECO:0000313" key="2">
    <source>
        <dbReference type="Proteomes" id="UP000064967"/>
    </source>
</evidence>